<evidence type="ECO:0000256" key="7">
    <source>
        <dbReference type="ARBA" id="ARBA00029745"/>
    </source>
</evidence>
<reference evidence="12" key="1">
    <citation type="submission" date="2023-06" db="EMBL/GenBank/DDBJ databases">
        <title>Robiginitalea aurantiacus sp. nov. and Algoriphagus sediminis sp. nov., isolated from coastal sediment.</title>
        <authorList>
            <person name="Zhou Z.Y."/>
            <person name="An J."/>
            <person name="Jia Y.W."/>
            <person name="Du Z.J."/>
        </authorList>
    </citation>
    <scope>NUCLEOTIDE SEQUENCE</scope>
    <source>
        <strain evidence="12">C2-7</strain>
    </source>
</reference>
<dbReference type="InterPro" id="IPR003448">
    <property type="entry name" value="Mopterin_biosynth_MoaE"/>
</dbReference>
<dbReference type="Pfam" id="PF02391">
    <property type="entry name" value="MoaE"/>
    <property type="match status" value="1"/>
</dbReference>
<evidence type="ECO:0000256" key="9">
    <source>
        <dbReference type="ARBA" id="ARBA00030781"/>
    </source>
</evidence>
<comment type="catalytic activity">
    <reaction evidence="11">
        <text>2 [molybdopterin-synthase sulfur-carrier protein]-C-terminal-Gly-aminoethanethioate + cyclic pyranopterin phosphate + H2O = molybdopterin + 2 [molybdopterin-synthase sulfur-carrier protein]-C-terminal Gly-Gly + 2 H(+)</text>
        <dbReference type="Rhea" id="RHEA:26333"/>
        <dbReference type="Rhea" id="RHEA-COMP:12202"/>
        <dbReference type="Rhea" id="RHEA-COMP:19907"/>
        <dbReference type="ChEBI" id="CHEBI:15377"/>
        <dbReference type="ChEBI" id="CHEBI:15378"/>
        <dbReference type="ChEBI" id="CHEBI:58698"/>
        <dbReference type="ChEBI" id="CHEBI:59648"/>
        <dbReference type="ChEBI" id="CHEBI:90778"/>
        <dbReference type="ChEBI" id="CHEBI:232372"/>
        <dbReference type="EC" id="2.8.1.12"/>
    </reaction>
</comment>
<sequence length="146" mass="16468">MKEAIQDIFIKGAIRPELVAKTIAGHESKTDLGAHDIFLGRVRSDEIDGKKVAAIEFTAQEEMANSMSQEIQSESFKRFDLESIQIYHSIGRVEAGGLCIFVMVSSGHRQQVFEALPHIVNELKARLPIFGKEIFEDKSHQWKVNK</sequence>
<dbReference type="Proteomes" id="UP001171916">
    <property type="component" value="Unassembled WGS sequence"/>
</dbReference>
<evidence type="ECO:0000256" key="5">
    <source>
        <dbReference type="ARBA" id="ARBA00023150"/>
    </source>
</evidence>
<organism evidence="12 13">
    <name type="scientific">Algoriphagus sediminis</name>
    <dbReference type="NCBI Taxonomy" id="3057113"/>
    <lineage>
        <taxon>Bacteria</taxon>
        <taxon>Pseudomonadati</taxon>
        <taxon>Bacteroidota</taxon>
        <taxon>Cytophagia</taxon>
        <taxon>Cytophagales</taxon>
        <taxon>Cyclobacteriaceae</taxon>
        <taxon>Algoriphagus</taxon>
    </lineage>
</organism>
<comment type="similarity">
    <text evidence="2">Belongs to the MoaE family.</text>
</comment>
<dbReference type="CDD" id="cd00756">
    <property type="entry name" value="MoaE"/>
    <property type="match status" value="1"/>
</dbReference>
<dbReference type="EMBL" id="JAUEPH010000006">
    <property type="protein sequence ID" value="MDN3205245.1"/>
    <property type="molecule type" value="Genomic_DNA"/>
</dbReference>
<evidence type="ECO:0000313" key="12">
    <source>
        <dbReference type="EMBL" id="MDN3205245.1"/>
    </source>
</evidence>
<evidence type="ECO:0000256" key="10">
    <source>
        <dbReference type="ARBA" id="ARBA00032474"/>
    </source>
</evidence>
<evidence type="ECO:0000256" key="2">
    <source>
        <dbReference type="ARBA" id="ARBA00005426"/>
    </source>
</evidence>
<protein>
    <recommendedName>
        <fullName evidence="4">Molybdopterin synthase catalytic subunit</fullName>
        <ecNumber evidence="3">2.8.1.12</ecNumber>
    </recommendedName>
    <alternativeName>
        <fullName evidence="9">MPT synthase subunit 2</fullName>
    </alternativeName>
    <alternativeName>
        <fullName evidence="7">Molybdenum cofactor biosynthesis protein E</fullName>
    </alternativeName>
    <alternativeName>
        <fullName evidence="8">Molybdopterin-converting factor large subunit</fullName>
    </alternativeName>
    <alternativeName>
        <fullName evidence="10">Molybdopterin-converting factor subunit 2</fullName>
    </alternativeName>
</protein>
<keyword evidence="5" id="KW-0501">Molybdenum cofactor biosynthesis</keyword>
<gene>
    <name evidence="12" type="ORF">QVH07_13870</name>
</gene>
<dbReference type="InterPro" id="IPR036563">
    <property type="entry name" value="MoaE_sf"/>
</dbReference>
<comment type="pathway">
    <text evidence="1">Cofactor biosynthesis; molybdopterin biosynthesis.</text>
</comment>
<dbReference type="SUPFAM" id="SSF54690">
    <property type="entry name" value="Molybdopterin synthase subunit MoaE"/>
    <property type="match status" value="1"/>
</dbReference>
<evidence type="ECO:0000256" key="11">
    <source>
        <dbReference type="ARBA" id="ARBA00049878"/>
    </source>
</evidence>
<keyword evidence="13" id="KW-1185">Reference proteome</keyword>
<dbReference type="PANTHER" id="PTHR23404">
    <property type="entry name" value="MOLYBDOPTERIN SYNTHASE RELATED"/>
    <property type="match status" value="1"/>
</dbReference>
<name>A0ABT7YFY2_9BACT</name>
<evidence type="ECO:0000313" key="13">
    <source>
        <dbReference type="Proteomes" id="UP001171916"/>
    </source>
</evidence>
<comment type="subunit">
    <text evidence="6">Heterotetramer of 2 MoaD subunits and 2 MoaE subunits. Also stable as homodimer. The enzyme changes between these two forms during catalysis.</text>
</comment>
<accession>A0ABT7YFY2</accession>
<proteinExistence type="inferred from homology"/>
<evidence type="ECO:0000256" key="3">
    <source>
        <dbReference type="ARBA" id="ARBA00011950"/>
    </source>
</evidence>
<evidence type="ECO:0000256" key="1">
    <source>
        <dbReference type="ARBA" id="ARBA00005046"/>
    </source>
</evidence>
<dbReference type="EC" id="2.8.1.12" evidence="3"/>
<dbReference type="RefSeq" id="WP_290001386.1">
    <property type="nucleotide sequence ID" value="NZ_JAUEPH010000006.1"/>
</dbReference>
<evidence type="ECO:0000256" key="4">
    <source>
        <dbReference type="ARBA" id="ARBA00013858"/>
    </source>
</evidence>
<evidence type="ECO:0000256" key="8">
    <source>
        <dbReference type="ARBA" id="ARBA00030407"/>
    </source>
</evidence>
<comment type="caution">
    <text evidence="12">The sequence shown here is derived from an EMBL/GenBank/DDBJ whole genome shotgun (WGS) entry which is preliminary data.</text>
</comment>
<evidence type="ECO:0000256" key="6">
    <source>
        <dbReference type="ARBA" id="ARBA00026066"/>
    </source>
</evidence>
<dbReference type="Gene3D" id="3.90.1170.40">
    <property type="entry name" value="Molybdopterin biosynthesis MoaE subunit"/>
    <property type="match status" value="1"/>
</dbReference>